<comment type="caution">
    <text evidence="3">The sequence shown here is derived from an EMBL/GenBank/DDBJ whole genome shotgun (WGS) entry which is preliminary data.</text>
</comment>
<protein>
    <recommendedName>
        <fullName evidence="2">NAD(P)-binding domain-containing protein</fullName>
    </recommendedName>
</protein>
<dbReference type="SUPFAM" id="SSF51735">
    <property type="entry name" value="NAD(P)-binding Rossmann-fold domains"/>
    <property type="match status" value="1"/>
</dbReference>
<keyword evidence="1" id="KW-0520">NAD</keyword>
<dbReference type="AlphaFoldDB" id="X1B9F2"/>
<reference evidence="3" key="1">
    <citation type="journal article" date="2014" name="Front. Microbiol.">
        <title>High frequency of phylogenetically diverse reductive dehalogenase-homologous genes in deep subseafloor sedimentary metagenomes.</title>
        <authorList>
            <person name="Kawai M."/>
            <person name="Futagami T."/>
            <person name="Toyoda A."/>
            <person name="Takaki Y."/>
            <person name="Nishi S."/>
            <person name="Hori S."/>
            <person name="Arai W."/>
            <person name="Tsubouchi T."/>
            <person name="Morono Y."/>
            <person name="Uchiyama I."/>
            <person name="Ito T."/>
            <person name="Fujiyama A."/>
            <person name="Inagaki F."/>
            <person name="Takami H."/>
        </authorList>
    </citation>
    <scope>NUCLEOTIDE SEQUENCE</scope>
    <source>
        <strain evidence="3">Expedition CK06-06</strain>
    </source>
</reference>
<feature type="domain" description="NAD(P)-binding" evidence="2">
    <location>
        <begin position="4"/>
        <end position="194"/>
    </location>
</feature>
<dbReference type="InterPro" id="IPR036291">
    <property type="entry name" value="NAD(P)-bd_dom_sf"/>
</dbReference>
<dbReference type="PANTHER" id="PTHR43574">
    <property type="entry name" value="EPIMERASE-RELATED"/>
    <property type="match status" value="1"/>
</dbReference>
<organism evidence="3">
    <name type="scientific">marine sediment metagenome</name>
    <dbReference type="NCBI Taxonomy" id="412755"/>
    <lineage>
        <taxon>unclassified sequences</taxon>
        <taxon>metagenomes</taxon>
        <taxon>ecological metagenomes</taxon>
    </lineage>
</organism>
<dbReference type="EMBL" id="BART01023427">
    <property type="protein sequence ID" value="GAG92414.1"/>
    <property type="molecule type" value="Genomic_DNA"/>
</dbReference>
<evidence type="ECO:0000313" key="3">
    <source>
        <dbReference type="EMBL" id="GAG92414.1"/>
    </source>
</evidence>
<evidence type="ECO:0000256" key="1">
    <source>
        <dbReference type="ARBA" id="ARBA00023027"/>
    </source>
</evidence>
<sequence>MKALVTGAAGFIGSHLTERLLADGSTVIGIDNFDEFYSADVKRSNIENCLKNDNFRLIEADIRDSAVMDETIASGFDIIVHLAARTGVRPSIKNPALYADVNINGTMVLLEAAKKHKINKFIFASSSSVYGNNKKVPFSEDDNVDFPISPYAATKKACELICHTYHHLYNIDMTCLRYFTVYGPRQRPDLAIHKFA</sequence>
<dbReference type="Gene3D" id="3.40.50.720">
    <property type="entry name" value="NAD(P)-binding Rossmann-like Domain"/>
    <property type="match status" value="1"/>
</dbReference>
<gene>
    <name evidence="3" type="ORF">S01H4_42623</name>
</gene>
<proteinExistence type="predicted"/>
<dbReference type="InterPro" id="IPR016040">
    <property type="entry name" value="NAD(P)-bd_dom"/>
</dbReference>
<feature type="non-terminal residue" evidence="3">
    <location>
        <position position="196"/>
    </location>
</feature>
<dbReference type="Pfam" id="PF16363">
    <property type="entry name" value="GDP_Man_Dehyd"/>
    <property type="match status" value="1"/>
</dbReference>
<evidence type="ECO:0000259" key="2">
    <source>
        <dbReference type="Pfam" id="PF16363"/>
    </source>
</evidence>
<accession>X1B9F2</accession>
<name>X1B9F2_9ZZZZ</name>